<dbReference type="PANTHER" id="PTHR37823:SF4">
    <property type="entry name" value="MENAQUINOL-CYTOCHROME C REDUCTASE CYTOCHROME B_C SUBUNIT"/>
    <property type="match status" value="1"/>
</dbReference>
<evidence type="ECO:0000259" key="9">
    <source>
        <dbReference type="PROSITE" id="PS51007"/>
    </source>
</evidence>
<dbReference type="PROSITE" id="PS51007">
    <property type="entry name" value="CYTC"/>
    <property type="match status" value="2"/>
</dbReference>
<keyword evidence="8" id="KW-0732">Signal</keyword>
<dbReference type="Proteomes" id="UP000094463">
    <property type="component" value="Chromosome"/>
</dbReference>
<keyword evidence="5 6" id="KW-0408">Iron</keyword>
<name>A0A1D7QXR9_9BACI</name>
<keyword evidence="3 6" id="KW-0479">Metal-binding</keyword>
<dbReference type="InterPro" id="IPR051811">
    <property type="entry name" value="Cytochrome_c550/c551-like"/>
</dbReference>
<dbReference type="RefSeq" id="WP_069365742.1">
    <property type="nucleotide sequence ID" value="NZ_CP012502.1"/>
</dbReference>
<dbReference type="GO" id="GO:0009055">
    <property type="term" value="F:electron transfer activity"/>
    <property type="evidence" value="ECO:0007669"/>
    <property type="project" value="InterPro"/>
</dbReference>
<evidence type="ECO:0000256" key="5">
    <source>
        <dbReference type="ARBA" id="ARBA00023004"/>
    </source>
</evidence>
<evidence type="ECO:0000256" key="1">
    <source>
        <dbReference type="ARBA" id="ARBA00022448"/>
    </source>
</evidence>
<evidence type="ECO:0000256" key="2">
    <source>
        <dbReference type="ARBA" id="ARBA00022617"/>
    </source>
</evidence>
<keyword evidence="1" id="KW-0813">Transport</keyword>
<dbReference type="SUPFAM" id="SSF46626">
    <property type="entry name" value="Cytochrome c"/>
    <property type="match status" value="2"/>
</dbReference>
<feature type="signal peptide" evidence="8">
    <location>
        <begin position="1"/>
        <end position="19"/>
    </location>
</feature>
<dbReference type="InterPro" id="IPR036909">
    <property type="entry name" value="Cyt_c-like_dom_sf"/>
</dbReference>
<dbReference type="STRING" id="632773.BBEV_2460"/>
<reference evidence="10 11" key="1">
    <citation type="submission" date="2015-08" db="EMBL/GenBank/DDBJ databases">
        <title>The complete genome sequence of Bacillus beveridgei MLTeJB.</title>
        <authorList>
            <person name="Hanson T.E."/>
            <person name="Mesa C."/>
            <person name="Basesman S.M."/>
            <person name="Oremland R.S."/>
        </authorList>
    </citation>
    <scope>NUCLEOTIDE SEQUENCE [LARGE SCALE GENOMIC DNA]</scope>
    <source>
        <strain evidence="10 11">MLTeJB</strain>
    </source>
</reference>
<feature type="region of interest" description="Disordered" evidence="7">
    <location>
        <begin position="26"/>
        <end position="57"/>
    </location>
</feature>
<dbReference type="PANTHER" id="PTHR37823">
    <property type="entry name" value="CYTOCHROME C-553-LIKE"/>
    <property type="match status" value="1"/>
</dbReference>
<sequence length="210" mass="22267">MKKAVIALLSTVAVLGACGNYSSNEGPLPYEDENGSEENAVANGEGNGNNEENVTDAGNGEELYLSSCASCHGDNLEGDFGPGLLDASFDLNMDYLVNDPNDMHEGLVNEEEAEMIAEWITSQGNGNGDNEAASDDNGENRLTDADGEEVYIQSCASCHGDNLEGDFGPGLAGEDFDVSMNILLENPDDFHEGLVIEDEATAVSEWMAEQ</sequence>
<dbReference type="GO" id="GO:0020037">
    <property type="term" value="F:heme binding"/>
    <property type="evidence" value="ECO:0007669"/>
    <property type="project" value="InterPro"/>
</dbReference>
<evidence type="ECO:0000256" key="6">
    <source>
        <dbReference type="PROSITE-ProRule" id="PRU00433"/>
    </source>
</evidence>
<evidence type="ECO:0000313" key="11">
    <source>
        <dbReference type="Proteomes" id="UP000094463"/>
    </source>
</evidence>
<protein>
    <recommendedName>
        <fullName evidence="9">Cytochrome c domain-containing protein</fullName>
    </recommendedName>
</protein>
<dbReference type="KEGG" id="bbev:BBEV_2460"/>
<organism evidence="10 11">
    <name type="scientific">Salisediminibacterium beveridgei</name>
    <dbReference type="NCBI Taxonomy" id="632773"/>
    <lineage>
        <taxon>Bacteria</taxon>
        <taxon>Bacillati</taxon>
        <taxon>Bacillota</taxon>
        <taxon>Bacilli</taxon>
        <taxon>Bacillales</taxon>
        <taxon>Bacillaceae</taxon>
        <taxon>Salisediminibacterium</taxon>
    </lineage>
</organism>
<feature type="domain" description="Cytochrome c" evidence="9">
    <location>
        <begin position="55"/>
        <end position="124"/>
    </location>
</feature>
<feature type="compositionally biased region" description="Low complexity" evidence="7">
    <location>
        <begin position="37"/>
        <end position="52"/>
    </location>
</feature>
<feature type="domain" description="Cytochrome c" evidence="9">
    <location>
        <begin position="142"/>
        <end position="210"/>
    </location>
</feature>
<dbReference type="InterPro" id="IPR009056">
    <property type="entry name" value="Cyt_c-like_dom"/>
</dbReference>
<dbReference type="EMBL" id="CP012502">
    <property type="protein sequence ID" value="AOM83800.1"/>
    <property type="molecule type" value="Genomic_DNA"/>
</dbReference>
<keyword evidence="4" id="KW-0249">Electron transport</keyword>
<evidence type="ECO:0000256" key="4">
    <source>
        <dbReference type="ARBA" id="ARBA00022982"/>
    </source>
</evidence>
<dbReference type="AlphaFoldDB" id="A0A1D7QXR9"/>
<evidence type="ECO:0000256" key="8">
    <source>
        <dbReference type="SAM" id="SignalP"/>
    </source>
</evidence>
<keyword evidence="11" id="KW-1185">Reference proteome</keyword>
<accession>A0A1D7QXR9</accession>
<proteinExistence type="predicted"/>
<evidence type="ECO:0000256" key="3">
    <source>
        <dbReference type="ARBA" id="ARBA00022723"/>
    </source>
</evidence>
<dbReference type="PROSITE" id="PS51257">
    <property type="entry name" value="PROKAR_LIPOPROTEIN"/>
    <property type="match status" value="1"/>
</dbReference>
<evidence type="ECO:0000256" key="7">
    <source>
        <dbReference type="SAM" id="MobiDB-lite"/>
    </source>
</evidence>
<dbReference type="Gene3D" id="1.10.760.10">
    <property type="entry name" value="Cytochrome c-like domain"/>
    <property type="match status" value="2"/>
</dbReference>
<keyword evidence="2 6" id="KW-0349">Heme</keyword>
<gene>
    <name evidence="10" type="ORF">BBEV_2460</name>
</gene>
<dbReference type="GO" id="GO:0046872">
    <property type="term" value="F:metal ion binding"/>
    <property type="evidence" value="ECO:0007669"/>
    <property type="project" value="UniProtKB-KW"/>
</dbReference>
<feature type="chain" id="PRO_5039406303" description="Cytochrome c domain-containing protein" evidence="8">
    <location>
        <begin position="20"/>
        <end position="210"/>
    </location>
</feature>
<dbReference type="Pfam" id="PF13442">
    <property type="entry name" value="Cytochrome_CBB3"/>
    <property type="match status" value="2"/>
</dbReference>
<evidence type="ECO:0000313" key="10">
    <source>
        <dbReference type="EMBL" id="AOM83800.1"/>
    </source>
</evidence>